<sequence length="350" mass="37051">MVATAAHGLDYCEYRSTPHPVQIRLAPSPTNLFAASLHFIPSSLSLHTLTCLDTLSHAAHKEATFSSSVLASTPFYARPTAIAWANATVLLAAAANGVSAYKIHPDGEPQQSTEDEPELNPVFEHIGVHAPLGKGVALNAIDVHGLEIAAAGDDGRVAIARINGQLVRVMGGLDTSRIAALQWRGANELVTASSSGQLTLMDTRQSGPGLRLSDQAHAPTPLNCLTIHPSQNDKLATGDANGVVGIWDLRNMSEAAVERLNVHSGDVWDVKFHPDYPGKIISCSEDGSICIARWSSDGIDSNPSWEPTSGLVRYQSRLHPLGFNSIDVHAEANVLVAAGDGGAIVIHQLD</sequence>
<dbReference type="EMBL" id="JADGJQ010000019">
    <property type="protein sequence ID" value="KAJ3179816.1"/>
    <property type="molecule type" value="Genomic_DNA"/>
</dbReference>
<dbReference type="Pfam" id="PF00400">
    <property type="entry name" value="WD40"/>
    <property type="match status" value="1"/>
</dbReference>
<keyword evidence="4" id="KW-0539">Nucleus</keyword>
<protein>
    <submittedName>
        <fullName evidence="5">Nucleoporin Nup43</fullName>
    </submittedName>
</protein>
<keyword evidence="2" id="KW-0853">WD repeat</keyword>
<comment type="caution">
    <text evidence="5">The sequence shown here is derived from an EMBL/GenBank/DDBJ whole genome shotgun (WGS) entry which is preliminary data.</text>
</comment>
<proteinExistence type="predicted"/>
<gene>
    <name evidence="5" type="primary">NUP43</name>
    <name evidence="5" type="ORF">HDU87_002384</name>
</gene>
<dbReference type="InterPro" id="IPR015943">
    <property type="entry name" value="WD40/YVTN_repeat-like_dom_sf"/>
</dbReference>
<comment type="subcellular location">
    <subcellularLocation>
        <location evidence="1">Nucleus</location>
    </subcellularLocation>
</comment>
<evidence type="ECO:0000313" key="6">
    <source>
        <dbReference type="Proteomes" id="UP001212152"/>
    </source>
</evidence>
<dbReference type="PANTHER" id="PTHR22652:SF0">
    <property type="entry name" value="NUCLEOPORIN NUP43"/>
    <property type="match status" value="1"/>
</dbReference>
<reference evidence="5" key="1">
    <citation type="submission" date="2020-05" db="EMBL/GenBank/DDBJ databases">
        <title>Phylogenomic resolution of chytrid fungi.</title>
        <authorList>
            <person name="Stajich J.E."/>
            <person name="Amses K."/>
            <person name="Simmons R."/>
            <person name="Seto K."/>
            <person name="Myers J."/>
            <person name="Bonds A."/>
            <person name="Quandt C.A."/>
            <person name="Barry K."/>
            <person name="Liu P."/>
            <person name="Grigoriev I."/>
            <person name="Longcore J.E."/>
            <person name="James T.Y."/>
        </authorList>
    </citation>
    <scope>NUCLEOTIDE SEQUENCE</scope>
    <source>
        <strain evidence="5">JEL0379</strain>
    </source>
</reference>
<keyword evidence="6" id="KW-1185">Reference proteome</keyword>
<dbReference type="AlphaFoldDB" id="A0AAD5XNR0"/>
<evidence type="ECO:0000256" key="3">
    <source>
        <dbReference type="ARBA" id="ARBA00022737"/>
    </source>
</evidence>
<evidence type="ECO:0000256" key="4">
    <source>
        <dbReference type="ARBA" id="ARBA00023242"/>
    </source>
</evidence>
<keyword evidence="3" id="KW-0677">Repeat</keyword>
<dbReference type="GO" id="GO:0031080">
    <property type="term" value="C:nuclear pore outer ring"/>
    <property type="evidence" value="ECO:0007669"/>
    <property type="project" value="TreeGrafter"/>
</dbReference>
<dbReference type="SMART" id="SM00320">
    <property type="entry name" value="WD40"/>
    <property type="match status" value="4"/>
</dbReference>
<dbReference type="SUPFAM" id="SSF50978">
    <property type="entry name" value="WD40 repeat-like"/>
    <property type="match status" value="1"/>
</dbReference>
<dbReference type="Gene3D" id="2.130.10.10">
    <property type="entry name" value="YVTN repeat-like/Quinoprotein amine dehydrogenase"/>
    <property type="match status" value="1"/>
</dbReference>
<evidence type="ECO:0000313" key="5">
    <source>
        <dbReference type="EMBL" id="KAJ3179816.1"/>
    </source>
</evidence>
<name>A0AAD5XNR0_9FUNG</name>
<dbReference type="PANTHER" id="PTHR22652">
    <property type="entry name" value="NUCLEOPORIN NUP43"/>
    <property type="match status" value="1"/>
</dbReference>
<dbReference type="InterPro" id="IPR036322">
    <property type="entry name" value="WD40_repeat_dom_sf"/>
</dbReference>
<organism evidence="5 6">
    <name type="scientific">Geranomyces variabilis</name>
    <dbReference type="NCBI Taxonomy" id="109894"/>
    <lineage>
        <taxon>Eukaryota</taxon>
        <taxon>Fungi</taxon>
        <taxon>Fungi incertae sedis</taxon>
        <taxon>Chytridiomycota</taxon>
        <taxon>Chytridiomycota incertae sedis</taxon>
        <taxon>Chytridiomycetes</taxon>
        <taxon>Spizellomycetales</taxon>
        <taxon>Powellomycetaceae</taxon>
        <taxon>Geranomyces</taxon>
    </lineage>
</organism>
<evidence type="ECO:0000256" key="2">
    <source>
        <dbReference type="ARBA" id="ARBA00022574"/>
    </source>
</evidence>
<dbReference type="InterPro" id="IPR001680">
    <property type="entry name" value="WD40_rpt"/>
</dbReference>
<dbReference type="Proteomes" id="UP001212152">
    <property type="component" value="Unassembled WGS sequence"/>
</dbReference>
<evidence type="ECO:0000256" key="1">
    <source>
        <dbReference type="ARBA" id="ARBA00004123"/>
    </source>
</evidence>
<accession>A0AAD5XNR0</accession>